<accession>R4K9B3</accession>
<dbReference type="EMBL" id="CP003273">
    <property type="protein sequence ID" value="AGK99762.1"/>
    <property type="molecule type" value="Genomic_DNA"/>
</dbReference>
<dbReference type="GO" id="GO:0030435">
    <property type="term" value="P:sporulation resulting in formation of a cellular spore"/>
    <property type="evidence" value="ECO:0007669"/>
    <property type="project" value="InterPro"/>
</dbReference>
<dbReference type="HOGENOM" id="CLU_021203_1_1_9"/>
<sequence length="315" mass="34281">MRAIKIALVALVSAGLIWGCTNQPQRKPVEPVPGAPNQEPTISLYINEQGIKKNIKLEEYLAGVVAAEMEPTWPEKALAAQAILARTFTMENIKAGRVKELHGTDASTDIEEFQAYDPSRINDKVRQAVASTRGQVITYRGDYVKGWFSACDGGISATAQEGLAYTKEPTPYIKSGARDGCLEITVPENQYWRVELPLQQVRAAVQKINGTDPGNITTVDIVERGPSGRATRIQVGSATVGAPDLRLALGSDKVRSTLISSARVQGNNLVLEGKGYGHGVGLCQWGANKLASEGKTPQEIIKFYYRDVDIQKLWD</sequence>
<gene>
    <name evidence="2" type="ORF">Desgi_0149</name>
</gene>
<dbReference type="KEGG" id="dgi:Desgi_0149"/>
<dbReference type="Proteomes" id="UP000013520">
    <property type="component" value="Chromosome"/>
</dbReference>
<protein>
    <submittedName>
        <fullName evidence="2">SpoIID/LytB domain protein</fullName>
    </submittedName>
</protein>
<dbReference type="AlphaFoldDB" id="R4K9B3"/>
<organism evidence="2 3">
    <name type="scientific">Desulfoscipio gibsoniae DSM 7213</name>
    <dbReference type="NCBI Taxonomy" id="767817"/>
    <lineage>
        <taxon>Bacteria</taxon>
        <taxon>Bacillati</taxon>
        <taxon>Bacillota</taxon>
        <taxon>Clostridia</taxon>
        <taxon>Eubacteriales</taxon>
        <taxon>Desulfallaceae</taxon>
        <taxon>Desulfoscipio</taxon>
    </lineage>
</organism>
<dbReference type="eggNOG" id="COG2385">
    <property type="taxonomic scope" value="Bacteria"/>
</dbReference>
<dbReference type="NCBIfam" id="TIGR02669">
    <property type="entry name" value="SpoIID_LytB"/>
    <property type="match status" value="1"/>
</dbReference>
<keyword evidence="3" id="KW-1185">Reference proteome</keyword>
<dbReference type="RefSeq" id="WP_006523225.1">
    <property type="nucleotide sequence ID" value="NC_021184.1"/>
</dbReference>
<dbReference type="Pfam" id="PF08486">
    <property type="entry name" value="SpoIID"/>
    <property type="match status" value="1"/>
</dbReference>
<feature type="domain" description="Sporulation stage II protein D amidase enhancer LytB N-terminal" evidence="1">
    <location>
        <begin position="51"/>
        <end position="139"/>
    </location>
</feature>
<dbReference type="STRING" id="767817.Desgi_0149"/>
<name>R4K9B3_9FIRM</name>
<evidence type="ECO:0000313" key="3">
    <source>
        <dbReference type="Proteomes" id="UP000013520"/>
    </source>
</evidence>
<evidence type="ECO:0000313" key="2">
    <source>
        <dbReference type="EMBL" id="AGK99762.1"/>
    </source>
</evidence>
<reference evidence="2 3" key="1">
    <citation type="submission" date="2012-01" db="EMBL/GenBank/DDBJ databases">
        <title>Complete sequence of Desulfotomaculum gibsoniae DSM 7213.</title>
        <authorList>
            <consortium name="US DOE Joint Genome Institute"/>
            <person name="Lucas S."/>
            <person name="Han J."/>
            <person name="Lapidus A."/>
            <person name="Cheng J.-F."/>
            <person name="Goodwin L."/>
            <person name="Pitluck S."/>
            <person name="Peters L."/>
            <person name="Ovchinnikova G."/>
            <person name="Teshima H."/>
            <person name="Detter J.C."/>
            <person name="Han C."/>
            <person name="Tapia R."/>
            <person name="Land M."/>
            <person name="Hauser L."/>
            <person name="Kyrpides N."/>
            <person name="Ivanova N."/>
            <person name="Pagani I."/>
            <person name="Parshina S."/>
            <person name="Plugge C."/>
            <person name="Muyzer G."/>
            <person name="Kuever J."/>
            <person name="Ivanova A."/>
            <person name="Nazina T."/>
            <person name="Klenk H.-P."/>
            <person name="Brambilla E."/>
            <person name="Spring S."/>
            <person name="Stams A.F."/>
            <person name="Woyke T."/>
        </authorList>
    </citation>
    <scope>NUCLEOTIDE SEQUENCE [LARGE SCALE GENOMIC DNA]</scope>
    <source>
        <strain evidence="2 3">DSM 7213</strain>
    </source>
</reference>
<proteinExistence type="predicted"/>
<evidence type="ECO:0000259" key="1">
    <source>
        <dbReference type="Pfam" id="PF08486"/>
    </source>
</evidence>
<dbReference type="InterPro" id="IPR013486">
    <property type="entry name" value="SpoIID/LytB"/>
</dbReference>
<dbReference type="InterPro" id="IPR013693">
    <property type="entry name" value="SpoIID/LytB_N"/>
</dbReference>